<gene>
    <name evidence="2" type="ORF">FOMPIDRAFT_1146303</name>
</gene>
<name>S8FGJ1_FOMSC</name>
<protein>
    <recommendedName>
        <fullName evidence="1">AB hydrolase-1 domain-containing protein</fullName>
    </recommendedName>
</protein>
<reference evidence="2 3" key="1">
    <citation type="journal article" date="2012" name="Science">
        <title>The Paleozoic origin of enzymatic lignin decomposition reconstructed from 31 fungal genomes.</title>
        <authorList>
            <person name="Floudas D."/>
            <person name="Binder M."/>
            <person name="Riley R."/>
            <person name="Barry K."/>
            <person name="Blanchette R.A."/>
            <person name="Henrissat B."/>
            <person name="Martinez A.T."/>
            <person name="Otillar R."/>
            <person name="Spatafora J.W."/>
            <person name="Yadav J.S."/>
            <person name="Aerts A."/>
            <person name="Benoit I."/>
            <person name="Boyd A."/>
            <person name="Carlson A."/>
            <person name="Copeland A."/>
            <person name="Coutinho P.M."/>
            <person name="de Vries R.P."/>
            <person name="Ferreira P."/>
            <person name="Findley K."/>
            <person name="Foster B."/>
            <person name="Gaskell J."/>
            <person name="Glotzer D."/>
            <person name="Gorecki P."/>
            <person name="Heitman J."/>
            <person name="Hesse C."/>
            <person name="Hori C."/>
            <person name="Igarashi K."/>
            <person name="Jurgens J.A."/>
            <person name="Kallen N."/>
            <person name="Kersten P."/>
            <person name="Kohler A."/>
            <person name="Kuees U."/>
            <person name="Kumar T.K.A."/>
            <person name="Kuo A."/>
            <person name="LaButti K."/>
            <person name="Larrondo L.F."/>
            <person name="Lindquist E."/>
            <person name="Ling A."/>
            <person name="Lombard V."/>
            <person name="Lucas S."/>
            <person name="Lundell T."/>
            <person name="Martin R."/>
            <person name="McLaughlin D.J."/>
            <person name="Morgenstern I."/>
            <person name="Morin E."/>
            <person name="Murat C."/>
            <person name="Nagy L.G."/>
            <person name="Nolan M."/>
            <person name="Ohm R.A."/>
            <person name="Patyshakuliyeva A."/>
            <person name="Rokas A."/>
            <person name="Ruiz-Duenas F.J."/>
            <person name="Sabat G."/>
            <person name="Salamov A."/>
            <person name="Samejima M."/>
            <person name="Schmutz J."/>
            <person name="Slot J.C."/>
            <person name="St John F."/>
            <person name="Stenlid J."/>
            <person name="Sun H."/>
            <person name="Sun S."/>
            <person name="Syed K."/>
            <person name="Tsang A."/>
            <person name="Wiebenga A."/>
            <person name="Young D."/>
            <person name="Pisabarro A."/>
            <person name="Eastwood D.C."/>
            <person name="Martin F."/>
            <person name="Cullen D."/>
            <person name="Grigoriev I.V."/>
            <person name="Hibbett D.S."/>
        </authorList>
    </citation>
    <scope>NUCLEOTIDE SEQUENCE</scope>
    <source>
        <strain evidence="3">FP-58527</strain>
    </source>
</reference>
<dbReference type="InParanoid" id="S8FGJ1"/>
<evidence type="ECO:0000259" key="1">
    <source>
        <dbReference type="Pfam" id="PF00561"/>
    </source>
</evidence>
<dbReference type="InterPro" id="IPR000639">
    <property type="entry name" value="Epox_hydrolase-like"/>
</dbReference>
<evidence type="ECO:0000313" key="2">
    <source>
        <dbReference type="EMBL" id="EPT00536.1"/>
    </source>
</evidence>
<sequence length="330" mass="36535">MDASSYKEVTTKRGIKYSYYFSSGDASKSTLLFIHGFPSTSYDWRNQVAFFKSEGYSIVAPDMLGYGGTDKPTETALYKHRGMCADVIDILDAENVERVIAIGHDWGTPLVSHLAVHYRERFLAFAFLAVGYTPSFANFDYETAMAGVKQALGYESYGYWRFFVEDGADELMKQHYESAIGLIYPADPLTWKEDLCPPGAAKATILADKKTPIASYVSPEAKERIKRTVVEHGLGGPFNWYKVILSGLAVEEDKGIAKERIPLALPVFYAGGKKDCVNAPALALRTLTQLCSDLTVAQVDAGHWLQLEAPGVVNGALKEWIEKVENKARL</sequence>
<dbReference type="STRING" id="743788.S8FGJ1"/>
<organism evidence="2 3">
    <name type="scientific">Fomitopsis schrenkii</name>
    <name type="common">Brown rot fungus</name>
    <dbReference type="NCBI Taxonomy" id="2126942"/>
    <lineage>
        <taxon>Eukaryota</taxon>
        <taxon>Fungi</taxon>
        <taxon>Dikarya</taxon>
        <taxon>Basidiomycota</taxon>
        <taxon>Agaricomycotina</taxon>
        <taxon>Agaricomycetes</taxon>
        <taxon>Polyporales</taxon>
        <taxon>Fomitopsis</taxon>
    </lineage>
</organism>
<dbReference type="InterPro" id="IPR029058">
    <property type="entry name" value="AB_hydrolase_fold"/>
</dbReference>
<proteinExistence type="predicted"/>
<evidence type="ECO:0000313" key="3">
    <source>
        <dbReference type="Proteomes" id="UP000015241"/>
    </source>
</evidence>
<dbReference type="AlphaFoldDB" id="S8FGJ1"/>
<dbReference type="OrthoDB" id="408373at2759"/>
<dbReference type="PRINTS" id="PR00412">
    <property type="entry name" value="EPOXHYDRLASE"/>
</dbReference>
<dbReference type="HOGENOM" id="CLU_020336_7_0_1"/>
<keyword evidence="3" id="KW-1185">Reference proteome</keyword>
<dbReference type="EMBL" id="KE504148">
    <property type="protein sequence ID" value="EPT00536.1"/>
    <property type="molecule type" value="Genomic_DNA"/>
</dbReference>
<dbReference type="PANTHER" id="PTHR43798">
    <property type="entry name" value="MONOACYLGLYCEROL LIPASE"/>
    <property type="match status" value="1"/>
</dbReference>
<dbReference type="SUPFAM" id="SSF53474">
    <property type="entry name" value="alpha/beta-Hydrolases"/>
    <property type="match status" value="1"/>
</dbReference>
<dbReference type="eggNOG" id="KOG4178">
    <property type="taxonomic scope" value="Eukaryota"/>
</dbReference>
<dbReference type="GO" id="GO:0016020">
    <property type="term" value="C:membrane"/>
    <property type="evidence" value="ECO:0007669"/>
    <property type="project" value="TreeGrafter"/>
</dbReference>
<accession>S8FGJ1</accession>
<dbReference type="GO" id="GO:0047372">
    <property type="term" value="F:monoacylglycerol lipase activity"/>
    <property type="evidence" value="ECO:0007669"/>
    <property type="project" value="TreeGrafter"/>
</dbReference>
<feature type="domain" description="AB hydrolase-1" evidence="1">
    <location>
        <begin position="30"/>
        <end position="310"/>
    </location>
</feature>
<dbReference type="Pfam" id="PF00561">
    <property type="entry name" value="Abhydrolase_1"/>
    <property type="match status" value="1"/>
</dbReference>
<dbReference type="GO" id="GO:0046464">
    <property type="term" value="P:acylglycerol catabolic process"/>
    <property type="evidence" value="ECO:0007669"/>
    <property type="project" value="TreeGrafter"/>
</dbReference>
<dbReference type="PANTHER" id="PTHR43798:SF33">
    <property type="entry name" value="HYDROLASE, PUTATIVE (AFU_ORTHOLOGUE AFUA_2G14860)-RELATED"/>
    <property type="match status" value="1"/>
</dbReference>
<dbReference type="InterPro" id="IPR000073">
    <property type="entry name" value="AB_hydrolase_1"/>
</dbReference>
<dbReference type="Gene3D" id="3.40.50.1820">
    <property type="entry name" value="alpha/beta hydrolase"/>
    <property type="match status" value="1"/>
</dbReference>
<dbReference type="InterPro" id="IPR050266">
    <property type="entry name" value="AB_hydrolase_sf"/>
</dbReference>
<dbReference type="Proteomes" id="UP000015241">
    <property type="component" value="Unassembled WGS sequence"/>
</dbReference>